<dbReference type="HOGENOM" id="CLU_131306_0_0_2"/>
<dbReference type="AlphaFoldDB" id="D3S2E6"/>
<evidence type="ECO:0008006" key="3">
    <source>
        <dbReference type="Google" id="ProtNLM"/>
    </source>
</evidence>
<proteinExistence type="predicted"/>
<dbReference type="SUPFAM" id="SSF55282">
    <property type="entry name" value="RL5-like"/>
    <property type="match status" value="1"/>
</dbReference>
<dbReference type="EMBL" id="CP001899">
    <property type="protein sequence ID" value="ADC64476.1"/>
    <property type="molecule type" value="Genomic_DNA"/>
</dbReference>
<reference evidence="1 2" key="2">
    <citation type="journal article" date="2011" name="Stand. Genomic Sci.">
        <title>Complete genome sequence of Ferroglobus placidus AEDII12DO.</title>
        <authorList>
            <person name="Anderson I."/>
            <person name="Risso C."/>
            <person name="Holmes D."/>
            <person name="Lucas S."/>
            <person name="Copeland A."/>
            <person name="Lapidus A."/>
            <person name="Cheng J.F."/>
            <person name="Bruce D."/>
            <person name="Goodwin L."/>
            <person name="Pitluck S."/>
            <person name="Saunders E."/>
            <person name="Brettin T."/>
            <person name="Detter J.C."/>
            <person name="Han C."/>
            <person name="Tapia R."/>
            <person name="Larimer F."/>
            <person name="Land M."/>
            <person name="Hauser L."/>
            <person name="Woyke T."/>
            <person name="Lovley D."/>
            <person name="Kyrpides N."/>
            <person name="Ivanova N."/>
        </authorList>
    </citation>
    <scope>NUCLEOTIDE SEQUENCE [LARGE SCALE GENOMIC DNA]</scope>
    <source>
        <strain evidence="2">DSM 10642 / AEDII12DO</strain>
    </source>
</reference>
<dbReference type="STRING" id="589924.Ferp_0296"/>
<dbReference type="PaxDb" id="589924-Ferp_0296"/>
<evidence type="ECO:0000313" key="1">
    <source>
        <dbReference type="EMBL" id="ADC64476.1"/>
    </source>
</evidence>
<evidence type="ECO:0000313" key="2">
    <source>
        <dbReference type="Proteomes" id="UP000002613"/>
    </source>
</evidence>
<gene>
    <name evidence="1" type="ordered locus">Ferp_0296</name>
</gene>
<dbReference type="Pfam" id="PF01877">
    <property type="entry name" value="RNA_binding"/>
    <property type="match status" value="1"/>
</dbReference>
<keyword evidence="2" id="KW-1185">Reference proteome</keyword>
<dbReference type="PANTHER" id="PTHR38816">
    <property type="entry name" value="EXOSOME SUBUNIT, DUF54 FAMILY-RELATED"/>
    <property type="match status" value="1"/>
</dbReference>
<dbReference type="RefSeq" id="WP_012964823.1">
    <property type="nucleotide sequence ID" value="NC_013849.1"/>
</dbReference>
<protein>
    <recommendedName>
        <fullName evidence="3">Exosome subunit</fullName>
    </recommendedName>
</protein>
<dbReference type="PANTHER" id="PTHR38816:SF1">
    <property type="entry name" value="EXOSOME SUBUNIT"/>
    <property type="match status" value="1"/>
</dbReference>
<reference evidence="2" key="1">
    <citation type="submission" date="2010-02" db="EMBL/GenBank/DDBJ databases">
        <title>Complete sequence of Ferroglobus placidus DSM 10642.</title>
        <authorList>
            <consortium name="US DOE Joint Genome Institute"/>
            <person name="Lucas S."/>
            <person name="Copeland A."/>
            <person name="Lapidus A."/>
            <person name="Cheng J.-F."/>
            <person name="Bruce D."/>
            <person name="Goodwin L."/>
            <person name="Pitluck S."/>
            <person name="Saunders E."/>
            <person name="Brettin T."/>
            <person name="Detter J.C."/>
            <person name="Han C."/>
            <person name="Tapia R."/>
            <person name="Larimer F."/>
            <person name="Land M."/>
            <person name="Hauser L."/>
            <person name="Kyrpides N."/>
            <person name="Ivanova N."/>
            <person name="Holmes D."/>
            <person name="Lovley D."/>
            <person name="Kyrpides N."/>
            <person name="Anderson I.J."/>
            <person name="Woyke T."/>
        </authorList>
    </citation>
    <scope>NUCLEOTIDE SEQUENCE [LARGE SCALE GENOMIC DNA]</scope>
    <source>
        <strain evidence="2">DSM 10642 / AEDII12DO</strain>
    </source>
</reference>
<dbReference type="InterPro" id="IPR022803">
    <property type="entry name" value="Ribosomal_uL5_dom_sf"/>
</dbReference>
<dbReference type="InterPro" id="IPR002739">
    <property type="entry name" value="PAB1135-like"/>
</dbReference>
<dbReference type="GeneID" id="8777793"/>
<organism evidence="1 2">
    <name type="scientific">Ferroglobus placidus (strain DSM 10642 / AEDII12DO)</name>
    <dbReference type="NCBI Taxonomy" id="589924"/>
    <lineage>
        <taxon>Archaea</taxon>
        <taxon>Methanobacteriati</taxon>
        <taxon>Methanobacteriota</taxon>
        <taxon>Archaeoglobi</taxon>
        <taxon>Archaeoglobales</taxon>
        <taxon>Archaeoglobaceae</taxon>
        <taxon>Ferroglobus</taxon>
    </lineage>
</organism>
<dbReference type="KEGG" id="fpl:Ferp_0296"/>
<sequence>MSKRSWKVERITVSAIVHSTEDKEKVGEAISTLFPFEFEIFVSEAKGHYGNPIKFLEVPIEDKRKIKEFWNYFIEKLEDRDLLLNLVEDIVDEFGVLHIRVDKQKAYQGRLELSYGGDCIAVKVKLVTYPSKREKFIAAAKELIEKGL</sequence>
<dbReference type="eggNOG" id="arCOG01042">
    <property type="taxonomic scope" value="Archaea"/>
</dbReference>
<dbReference type="Gene3D" id="3.30.1440.10">
    <property type="match status" value="1"/>
</dbReference>
<name>D3S2E6_FERPA</name>
<accession>D3S2E6</accession>
<dbReference type="OrthoDB" id="10874at2157"/>
<dbReference type="Proteomes" id="UP000002613">
    <property type="component" value="Chromosome"/>
</dbReference>